<name>A0ABQ9XDM5_9EUKA</name>
<reference evidence="1 2" key="1">
    <citation type="journal article" date="2022" name="bioRxiv">
        <title>Genomics of Preaxostyla Flagellates Illuminates Evolutionary Transitions and the Path Towards Mitochondrial Loss.</title>
        <authorList>
            <person name="Novak L.V.F."/>
            <person name="Treitli S.C."/>
            <person name="Pyrih J."/>
            <person name="Halakuc P."/>
            <person name="Pipaliya S.V."/>
            <person name="Vacek V."/>
            <person name="Brzon O."/>
            <person name="Soukal P."/>
            <person name="Eme L."/>
            <person name="Dacks J.B."/>
            <person name="Karnkowska A."/>
            <person name="Elias M."/>
            <person name="Hampl V."/>
        </authorList>
    </citation>
    <scope>NUCLEOTIDE SEQUENCE [LARGE SCALE GENOMIC DNA]</scope>
    <source>
        <strain evidence="1">NAU3</strain>
        <tissue evidence="1">Gut</tissue>
    </source>
</reference>
<sequence length="156" mass="17734">MTSSFSTPNEAGAFPNNIVFKDVDFHGKTAYMRVFYDNVGDVKEGDQLTFAFSREILSNDADVVIEYTVPRDDDDFTFQLTNLGEPGYFQWDVQYNSLKYTCGTSERRGGVSRTIDDSIDEKWNVTNALLSTNEITHRFTSNQRTGKKLVVSLIEE</sequence>
<evidence type="ECO:0000313" key="1">
    <source>
        <dbReference type="EMBL" id="KAK2950588.1"/>
    </source>
</evidence>
<protein>
    <submittedName>
        <fullName evidence="1">Uncharacterized protein</fullName>
    </submittedName>
</protein>
<accession>A0ABQ9XDM5</accession>
<organism evidence="1 2">
    <name type="scientific">Blattamonas nauphoetae</name>
    <dbReference type="NCBI Taxonomy" id="2049346"/>
    <lineage>
        <taxon>Eukaryota</taxon>
        <taxon>Metamonada</taxon>
        <taxon>Preaxostyla</taxon>
        <taxon>Oxymonadida</taxon>
        <taxon>Blattamonas</taxon>
    </lineage>
</organism>
<comment type="caution">
    <text evidence="1">The sequence shown here is derived from an EMBL/GenBank/DDBJ whole genome shotgun (WGS) entry which is preliminary data.</text>
</comment>
<proteinExistence type="predicted"/>
<keyword evidence="2" id="KW-1185">Reference proteome</keyword>
<evidence type="ECO:0000313" key="2">
    <source>
        <dbReference type="Proteomes" id="UP001281761"/>
    </source>
</evidence>
<dbReference type="EMBL" id="JARBJD010000133">
    <property type="protein sequence ID" value="KAK2950588.1"/>
    <property type="molecule type" value="Genomic_DNA"/>
</dbReference>
<gene>
    <name evidence="1" type="ORF">BLNAU_14480</name>
</gene>
<dbReference type="Proteomes" id="UP001281761">
    <property type="component" value="Unassembled WGS sequence"/>
</dbReference>